<dbReference type="STRING" id="862908.BMS_1148"/>
<protein>
    <submittedName>
        <fullName evidence="1">Uncharacterized protein</fullName>
    </submittedName>
</protein>
<dbReference type="KEGG" id="bmx:BMS_1148"/>
<accession>E1WYH8</accession>
<gene>
    <name evidence="1" type="ordered locus">BMS_1148</name>
</gene>
<dbReference type="OrthoDB" id="5292752at2"/>
<sequence>MELNAAELKSFATAELNTYLLSSLSIDNNKALKEIEEEILDEYRDLNSEDTKRARLDYFKVNDTKSDDYAEKILELEDNKKVIYGIRHKGANPDLPFVQLKANFSITSKADALEIYQKVRHEFEVFKPLYINFHNAIKVDADFYGSIYMVASTKEIIECPNWSNEGKITFEAIKDNSYYDWYKDGYDQFHLDAPDLKSKVTVNSCSSMEDSLEQGLLKFVYLNDERIGLIAGERSDFLGSSAVYFHEIFISKKWKGRGLAKVVQQKFIKDFCSDLNFVWGTIDAHNLPSYKTAYSNGRRAVRYECFVNI</sequence>
<dbReference type="RefSeq" id="WP_014243810.1">
    <property type="nucleotide sequence ID" value="NC_016620.1"/>
</dbReference>
<dbReference type="PATRIC" id="fig|862908.3.peg.1092"/>
<evidence type="ECO:0000313" key="1">
    <source>
        <dbReference type="EMBL" id="CBW26026.1"/>
    </source>
</evidence>
<organism evidence="1 2">
    <name type="scientific">Halobacteriovorax marinus (strain ATCC BAA-682 / DSM 15412 / SJ)</name>
    <name type="common">Bacteriovorax marinus</name>
    <dbReference type="NCBI Taxonomy" id="862908"/>
    <lineage>
        <taxon>Bacteria</taxon>
        <taxon>Pseudomonadati</taxon>
        <taxon>Bdellovibrionota</taxon>
        <taxon>Bacteriovoracia</taxon>
        <taxon>Bacteriovoracales</taxon>
        <taxon>Halobacteriovoraceae</taxon>
        <taxon>Halobacteriovorax</taxon>
    </lineage>
</organism>
<dbReference type="HOGENOM" id="CLU_833884_0_0_7"/>
<dbReference type="EMBL" id="FQ312005">
    <property type="protein sequence ID" value="CBW26026.1"/>
    <property type="molecule type" value="Genomic_DNA"/>
</dbReference>
<name>E1WYH8_HALMS</name>
<reference evidence="2" key="1">
    <citation type="journal article" date="2013" name="ISME J.">
        <title>A small predatory core genome in the divergent marine Bacteriovorax marinus SJ and the terrestrial Bdellovibrio bacteriovorus.</title>
        <authorList>
            <person name="Crossman L.C."/>
            <person name="Chen H."/>
            <person name="Cerdeno-Tarraga A.M."/>
            <person name="Brooks K."/>
            <person name="Quail M.A."/>
            <person name="Pineiro S.A."/>
            <person name="Hobley L."/>
            <person name="Sockett R.E."/>
            <person name="Bentley S.D."/>
            <person name="Parkhill J."/>
            <person name="Williams H.N."/>
            <person name="Stine O.C."/>
        </authorList>
    </citation>
    <scope>NUCLEOTIDE SEQUENCE [LARGE SCALE GENOMIC DNA]</scope>
    <source>
        <strain evidence="2">ATCC BAA-682 / DSM 15412 / SJ</strain>
    </source>
</reference>
<dbReference type="Proteomes" id="UP000008963">
    <property type="component" value="Chromosome"/>
</dbReference>
<dbReference type="eggNOG" id="ENOG50332WT">
    <property type="taxonomic scope" value="Bacteria"/>
</dbReference>
<dbReference type="AlphaFoldDB" id="E1WYH8"/>
<dbReference type="InterPro" id="IPR016181">
    <property type="entry name" value="Acyl_CoA_acyltransferase"/>
</dbReference>
<evidence type="ECO:0000313" key="2">
    <source>
        <dbReference type="Proteomes" id="UP000008963"/>
    </source>
</evidence>
<dbReference type="Gene3D" id="3.40.630.30">
    <property type="match status" value="1"/>
</dbReference>
<dbReference type="SUPFAM" id="SSF55729">
    <property type="entry name" value="Acyl-CoA N-acyltransferases (Nat)"/>
    <property type="match status" value="1"/>
</dbReference>
<proteinExistence type="predicted"/>
<keyword evidence="2" id="KW-1185">Reference proteome</keyword>